<accession>A0A9P3PJY1</accession>
<reference evidence="2" key="1">
    <citation type="submission" date="2022-07" db="EMBL/GenBank/DDBJ databases">
        <title>The genome of Lyophyllum shimeji provides insight into the initial evolution of ectomycorrhizal fungal genome.</title>
        <authorList>
            <person name="Kobayashi Y."/>
            <person name="Shibata T."/>
            <person name="Hirakawa H."/>
            <person name="Shigenobu S."/>
            <person name="Nishiyama T."/>
            <person name="Yamada A."/>
            <person name="Hasebe M."/>
            <person name="Kawaguchi M."/>
        </authorList>
    </citation>
    <scope>NUCLEOTIDE SEQUENCE</scope>
    <source>
        <strain evidence="2">AT787</strain>
    </source>
</reference>
<sequence>MAPVALLFSLTSMDGIGTEVVQDSIATAPVYHDGTPHSVRIIAEATGAGFNPEAPSGRCSARVRGRRRREEGDSRLATKDQVCCLN</sequence>
<protein>
    <submittedName>
        <fullName evidence="2">Uncharacterized protein</fullName>
    </submittedName>
</protein>
<dbReference type="AlphaFoldDB" id="A0A9P3PJY1"/>
<feature type="compositionally biased region" description="Basic and acidic residues" evidence="1">
    <location>
        <begin position="68"/>
        <end position="78"/>
    </location>
</feature>
<name>A0A9P3PJY1_LYOSH</name>
<evidence type="ECO:0000313" key="3">
    <source>
        <dbReference type="Proteomes" id="UP001063166"/>
    </source>
</evidence>
<dbReference type="Proteomes" id="UP001063166">
    <property type="component" value="Unassembled WGS sequence"/>
</dbReference>
<gene>
    <name evidence="2" type="ORF">LshimejAT787_0311300</name>
</gene>
<comment type="caution">
    <text evidence="2">The sequence shown here is derived from an EMBL/GenBank/DDBJ whole genome shotgun (WGS) entry which is preliminary data.</text>
</comment>
<evidence type="ECO:0000313" key="2">
    <source>
        <dbReference type="EMBL" id="GLB36843.1"/>
    </source>
</evidence>
<evidence type="ECO:0000256" key="1">
    <source>
        <dbReference type="SAM" id="MobiDB-lite"/>
    </source>
</evidence>
<proteinExistence type="predicted"/>
<keyword evidence="3" id="KW-1185">Reference proteome</keyword>
<feature type="region of interest" description="Disordered" evidence="1">
    <location>
        <begin position="53"/>
        <end position="86"/>
    </location>
</feature>
<organism evidence="2 3">
    <name type="scientific">Lyophyllum shimeji</name>
    <name type="common">Hon-shimeji</name>
    <name type="synonym">Tricholoma shimeji</name>
    <dbReference type="NCBI Taxonomy" id="47721"/>
    <lineage>
        <taxon>Eukaryota</taxon>
        <taxon>Fungi</taxon>
        <taxon>Dikarya</taxon>
        <taxon>Basidiomycota</taxon>
        <taxon>Agaricomycotina</taxon>
        <taxon>Agaricomycetes</taxon>
        <taxon>Agaricomycetidae</taxon>
        <taxon>Agaricales</taxon>
        <taxon>Tricholomatineae</taxon>
        <taxon>Lyophyllaceae</taxon>
        <taxon>Lyophyllum</taxon>
    </lineage>
</organism>
<dbReference type="EMBL" id="BRPK01000003">
    <property type="protein sequence ID" value="GLB36843.1"/>
    <property type="molecule type" value="Genomic_DNA"/>
</dbReference>